<sequence>MHFHQDCLQDRPPSRSSNCYLLLVEPDPLSGMAMGIYRPKHPHYHHDIRLHLKYHTINQALRWVILVSKAVILSKAVAML</sequence>
<organism evidence="1 2">
    <name type="scientific">Botrytis porri</name>
    <dbReference type="NCBI Taxonomy" id="87229"/>
    <lineage>
        <taxon>Eukaryota</taxon>
        <taxon>Fungi</taxon>
        <taxon>Dikarya</taxon>
        <taxon>Ascomycota</taxon>
        <taxon>Pezizomycotina</taxon>
        <taxon>Leotiomycetes</taxon>
        <taxon>Helotiales</taxon>
        <taxon>Sclerotiniaceae</taxon>
        <taxon>Botrytis</taxon>
    </lineage>
</organism>
<keyword evidence="2" id="KW-1185">Reference proteome</keyword>
<dbReference type="AlphaFoldDB" id="A0A4Z1K6B7"/>
<evidence type="ECO:0000313" key="2">
    <source>
        <dbReference type="Proteomes" id="UP000297280"/>
    </source>
</evidence>
<name>A0A4Z1K6B7_9HELO</name>
<gene>
    <name evidence="1" type="ORF">BPOR_1282g00020</name>
</gene>
<reference evidence="1 2" key="1">
    <citation type="submission" date="2017-12" db="EMBL/GenBank/DDBJ databases">
        <title>Comparative genomics of Botrytis spp.</title>
        <authorList>
            <person name="Valero-Jimenez C.A."/>
            <person name="Tapia P."/>
            <person name="Veloso J."/>
            <person name="Silva-Moreno E."/>
            <person name="Staats M."/>
            <person name="Valdes J.H."/>
            <person name="Van Kan J.A.L."/>
        </authorList>
    </citation>
    <scope>NUCLEOTIDE SEQUENCE [LARGE SCALE GENOMIC DNA]</scope>
    <source>
        <strain evidence="1 2">MUCL3349</strain>
    </source>
</reference>
<protein>
    <submittedName>
        <fullName evidence="1">Uncharacterized protein</fullName>
    </submittedName>
</protein>
<dbReference type="Proteomes" id="UP000297280">
    <property type="component" value="Unassembled WGS sequence"/>
</dbReference>
<evidence type="ECO:0000313" key="1">
    <source>
        <dbReference type="EMBL" id="TGO81198.1"/>
    </source>
</evidence>
<proteinExistence type="predicted"/>
<comment type="caution">
    <text evidence="1">The sequence shown here is derived from an EMBL/GenBank/DDBJ whole genome shotgun (WGS) entry which is preliminary data.</text>
</comment>
<accession>A0A4Z1K6B7</accession>
<dbReference type="EMBL" id="PQXO01001275">
    <property type="protein sequence ID" value="TGO81198.1"/>
    <property type="molecule type" value="Genomic_DNA"/>
</dbReference>